<evidence type="ECO:0000259" key="3">
    <source>
        <dbReference type="Pfam" id="PF10342"/>
    </source>
</evidence>
<evidence type="ECO:0000256" key="2">
    <source>
        <dbReference type="SAM" id="MobiDB-lite"/>
    </source>
</evidence>
<evidence type="ECO:0000313" key="5">
    <source>
        <dbReference type="Proteomes" id="UP001432039"/>
    </source>
</evidence>
<sequence>MITEPCSAAATAAVAVRLPRTQRIGPRLLTLLTPAVLAAASLLLGPAAPPSWAAARFAQPLTHAVWRAGTDQAILWSDASPGMQPLRLMRGSSTALQEVMTLAMVDGAANRYSWAIPAGLPADSTYAIALGTNPDIGYSGQFTITSAATAPPPPGPPAPSPSAV</sequence>
<evidence type="ECO:0000313" key="4">
    <source>
        <dbReference type="EMBL" id="WUQ17100.1"/>
    </source>
</evidence>
<dbReference type="InterPro" id="IPR052982">
    <property type="entry name" value="SRP1/TIP1-like"/>
</dbReference>
<dbReference type="RefSeq" id="WP_328965330.1">
    <property type="nucleotide sequence ID" value="NZ_CP108090.1"/>
</dbReference>
<dbReference type="PANTHER" id="PTHR40633:SF1">
    <property type="entry name" value="GPI ANCHORED SERINE-THREONINE RICH PROTEIN (AFU_ORTHOLOGUE AFUA_1G03630)"/>
    <property type="match status" value="1"/>
</dbReference>
<feature type="region of interest" description="Disordered" evidence="2">
    <location>
        <begin position="144"/>
        <end position="164"/>
    </location>
</feature>
<keyword evidence="1" id="KW-0732">Signal</keyword>
<dbReference type="InterPro" id="IPR018466">
    <property type="entry name" value="Kre9/Knh1-like_N"/>
</dbReference>
<keyword evidence="5" id="KW-1185">Reference proteome</keyword>
<dbReference type="Proteomes" id="UP001432039">
    <property type="component" value="Chromosome"/>
</dbReference>
<feature type="domain" description="Yeast cell wall synthesis Kre9/Knh1-like N-terminal" evidence="3">
    <location>
        <begin position="60"/>
        <end position="144"/>
    </location>
</feature>
<evidence type="ECO:0000256" key="1">
    <source>
        <dbReference type="ARBA" id="ARBA00022729"/>
    </source>
</evidence>
<protein>
    <submittedName>
        <fullName evidence="4">GPI anchored serine-threonine rich family protein</fullName>
    </submittedName>
</protein>
<name>A0ABZ1TNJ9_STRVG</name>
<dbReference type="Pfam" id="PF10342">
    <property type="entry name" value="Kre9_KNH"/>
    <property type="match status" value="1"/>
</dbReference>
<feature type="compositionally biased region" description="Pro residues" evidence="2">
    <location>
        <begin position="150"/>
        <end position="164"/>
    </location>
</feature>
<gene>
    <name evidence="4" type="ORF">OG517_40025</name>
</gene>
<dbReference type="PANTHER" id="PTHR40633">
    <property type="entry name" value="MATRIX PROTEIN, PUTATIVE (AFU_ORTHOLOGUE AFUA_8G05410)-RELATED"/>
    <property type="match status" value="1"/>
</dbReference>
<reference evidence="4" key="1">
    <citation type="submission" date="2022-10" db="EMBL/GenBank/DDBJ databases">
        <title>The complete genomes of actinobacterial strains from the NBC collection.</title>
        <authorList>
            <person name="Joergensen T.S."/>
            <person name="Alvarez Arevalo M."/>
            <person name="Sterndorff E.B."/>
            <person name="Faurdal D."/>
            <person name="Vuksanovic O."/>
            <person name="Mourched A.-S."/>
            <person name="Charusanti P."/>
            <person name="Shaw S."/>
            <person name="Blin K."/>
            <person name="Weber T."/>
        </authorList>
    </citation>
    <scope>NUCLEOTIDE SEQUENCE</scope>
    <source>
        <strain evidence="4">NBC_00248</strain>
    </source>
</reference>
<accession>A0ABZ1TNJ9</accession>
<organism evidence="4 5">
    <name type="scientific">Streptomyces virginiae</name>
    <name type="common">Streptomyces cinnamonensis</name>
    <dbReference type="NCBI Taxonomy" id="1961"/>
    <lineage>
        <taxon>Bacteria</taxon>
        <taxon>Bacillati</taxon>
        <taxon>Actinomycetota</taxon>
        <taxon>Actinomycetes</taxon>
        <taxon>Kitasatosporales</taxon>
        <taxon>Streptomycetaceae</taxon>
        <taxon>Streptomyces</taxon>
    </lineage>
</organism>
<proteinExistence type="predicted"/>
<dbReference type="EMBL" id="CP108090">
    <property type="protein sequence ID" value="WUQ17100.1"/>
    <property type="molecule type" value="Genomic_DNA"/>
</dbReference>